<dbReference type="InterPro" id="IPR016032">
    <property type="entry name" value="Sig_transdc_resp-reg_C-effctor"/>
</dbReference>
<name>A0A918CDZ3_AGRME</name>
<keyword evidence="3" id="KW-1185">Reference proteome</keyword>
<dbReference type="GO" id="GO:0006355">
    <property type="term" value="P:regulation of DNA-templated transcription"/>
    <property type="evidence" value="ECO:0007669"/>
    <property type="project" value="InterPro"/>
</dbReference>
<comment type="caution">
    <text evidence="2">The sequence shown here is derived from an EMBL/GenBank/DDBJ whole genome shotgun (WGS) entry which is preliminary data.</text>
</comment>
<evidence type="ECO:0000259" key="1">
    <source>
        <dbReference type="PROSITE" id="PS50043"/>
    </source>
</evidence>
<dbReference type="EMBL" id="BMRJ01000001">
    <property type="protein sequence ID" value="GGR18795.1"/>
    <property type="molecule type" value="Genomic_DNA"/>
</dbReference>
<evidence type="ECO:0000313" key="3">
    <source>
        <dbReference type="Proteomes" id="UP000610303"/>
    </source>
</evidence>
<dbReference type="SUPFAM" id="SSF46894">
    <property type="entry name" value="C-terminal effector domain of the bipartite response regulators"/>
    <property type="match status" value="1"/>
</dbReference>
<sequence length="857" mass="91088">MPGSSFDHAIPLPERELDELARRWARAGTAVLIGAHGSGRFPLARALAGRRPAPVLVRTADAAESGARGDGWLLEELGLHHADAVPVRSVERLASEVAKRAGEVTVIVNGAERADARSLRVLTHLASRDTGVKLVLIHSDRSAARAPRFAQGAVRIVLPEMAGETTRRTVERLLGARPTEPDAAALSAASGGSFRALCWLLELLVVNGGIQIDRGILQLRLEEPAAARLPDWSIVPALLGDEAGHALALSGGLRLGELDRLGLLARAVELEQAGRVIVDGGVARLSSPALGWELAARQPEGARRLLLGRAAAVVEADDATAGVRAAELADWAGRARLRLPAPLEELAVDHLARTGRHARALAVMALDPVRSPAARATAAYCAACSDDEERALQETSELLALTHPDPAELEALGLALALGRFRHSRSAGLADALEAVIARAAEVQPASAAVLGAARALLGPRSAFDWTGFAARSESAVGSESSSARAHRLLALRAWLDGRPLTALERNAAADRIDEGAPVDAAISLFLRVTGAMLVPDFAAATEALAPTVDLRGRAALTSLLWGGQAVYRGELTAGRLLIDPLLPGGRWPIGDRALAPFAAAIASIASSMLGDGERARLLLDQAYELEARSELLAEAVEHFRGIAATQLRPEGLHDEGLAGYVAAAEAARARGFRLLELFATYRRADELGADHRPELWQWLAEQLEGPEPLEGGPALLARMARAVGARDVHGMIDLVRQLTSSELVHDAKVLSMRLVRRSATEIPATVRRTLVRLTERGLDVQANAGDSILTDREREVATLIVEGLSDREIGERFGRSRRTVSVHVGRILRKLNLASRHDLTPELAARHGVQLSEPDG</sequence>
<dbReference type="GO" id="GO:0003677">
    <property type="term" value="F:DNA binding"/>
    <property type="evidence" value="ECO:0007669"/>
    <property type="project" value="InterPro"/>
</dbReference>
<dbReference type="AlphaFoldDB" id="A0A918CDZ3"/>
<proteinExistence type="predicted"/>
<dbReference type="CDD" id="cd06170">
    <property type="entry name" value="LuxR_C_like"/>
    <property type="match status" value="1"/>
</dbReference>
<accession>A0A918CDZ3</accession>
<evidence type="ECO:0000313" key="2">
    <source>
        <dbReference type="EMBL" id="GGR18795.1"/>
    </source>
</evidence>
<dbReference type="RefSeq" id="WP_189084158.1">
    <property type="nucleotide sequence ID" value="NZ_BMRJ01000001.1"/>
</dbReference>
<dbReference type="InterPro" id="IPR000792">
    <property type="entry name" value="Tscrpt_reg_LuxR_C"/>
</dbReference>
<organism evidence="2 3">
    <name type="scientific">Agromyces mediolanus</name>
    <name type="common">Corynebacterium mediolanum</name>
    <dbReference type="NCBI Taxonomy" id="41986"/>
    <lineage>
        <taxon>Bacteria</taxon>
        <taxon>Bacillati</taxon>
        <taxon>Actinomycetota</taxon>
        <taxon>Actinomycetes</taxon>
        <taxon>Micrococcales</taxon>
        <taxon>Microbacteriaceae</taxon>
        <taxon>Agromyces</taxon>
    </lineage>
</organism>
<dbReference type="PRINTS" id="PR00038">
    <property type="entry name" value="HTHLUXR"/>
</dbReference>
<reference evidence="2" key="1">
    <citation type="journal article" date="2014" name="Int. J. Syst. Evol. Microbiol.">
        <title>Complete genome sequence of Corynebacterium casei LMG S-19264T (=DSM 44701T), isolated from a smear-ripened cheese.</title>
        <authorList>
            <consortium name="US DOE Joint Genome Institute (JGI-PGF)"/>
            <person name="Walter F."/>
            <person name="Albersmeier A."/>
            <person name="Kalinowski J."/>
            <person name="Ruckert C."/>
        </authorList>
    </citation>
    <scope>NUCLEOTIDE SEQUENCE</scope>
    <source>
        <strain evidence="2">JCM 3346</strain>
    </source>
</reference>
<dbReference type="PROSITE" id="PS50043">
    <property type="entry name" value="HTH_LUXR_2"/>
    <property type="match status" value="1"/>
</dbReference>
<protein>
    <recommendedName>
        <fullName evidence="1">HTH luxR-type domain-containing protein</fullName>
    </recommendedName>
</protein>
<dbReference type="Gene3D" id="1.10.10.10">
    <property type="entry name" value="Winged helix-like DNA-binding domain superfamily/Winged helix DNA-binding domain"/>
    <property type="match status" value="1"/>
</dbReference>
<dbReference type="InterPro" id="IPR036388">
    <property type="entry name" value="WH-like_DNA-bd_sf"/>
</dbReference>
<dbReference type="Proteomes" id="UP000610303">
    <property type="component" value="Unassembled WGS sequence"/>
</dbReference>
<dbReference type="SMART" id="SM00421">
    <property type="entry name" value="HTH_LUXR"/>
    <property type="match status" value="1"/>
</dbReference>
<dbReference type="Pfam" id="PF00196">
    <property type="entry name" value="GerE"/>
    <property type="match status" value="1"/>
</dbReference>
<reference evidence="2" key="2">
    <citation type="submission" date="2020-09" db="EMBL/GenBank/DDBJ databases">
        <authorList>
            <person name="Sun Q."/>
            <person name="Ohkuma M."/>
        </authorList>
    </citation>
    <scope>NUCLEOTIDE SEQUENCE</scope>
    <source>
        <strain evidence="2">JCM 3346</strain>
    </source>
</reference>
<feature type="domain" description="HTH luxR-type" evidence="1">
    <location>
        <begin position="783"/>
        <end position="849"/>
    </location>
</feature>
<gene>
    <name evidence="2" type="ORF">GCM10010196_09920</name>
</gene>